<dbReference type="GO" id="GO:0009416">
    <property type="term" value="P:response to light stimulus"/>
    <property type="evidence" value="ECO:0007669"/>
    <property type="project" value="TreeGrafter"/>
</dbReference>
<feature type="binding site" evidence="12">
    <location>
        <begin position="242"/>
        <end position="246"/>
    </location>
    <ligand>
        <name>FAD</name>
        <dbReference type="ChEBI" id="CHEBI:57692"/>
    </ligand>
</feature>
<evidence type="ECO:0000256" key="5">
    <source>
        <dbReference type="ARBA" id="ARBA00022630"/>
    </source>
</evidence>
<comment type="catalytic activity">
    <reaction evidence="9">
        <text>cyclobutadipyrimidine (in DNA) = 2 pyrimidine residues (in DNA).</text>
        <dbReference type="EC" id="4.1.99.3"/>
    </reaction>
</comment>
<sequence length="473" mass="54953">MIGIVWFRQDLRLADNAALLHACNECDVVIPVFIDDAMEESISSIGGASSAWLHRSLESLSADLSSQQSKLIFRQGEPLKVLSELINETKATHLYWNRCYEPKVRKRDEEIKTTLSKQILSKQIKVKSFKGSLLLEPWEVSKQDDTPYRVFTPYWKALVQKLILTSPYEMPSDLKPAEKWPDSLELNQLKLLPQEPIPRWDEAMMKHWKVGEDAAHDALHEFLEDGVQNYKEKRDFPAIGGTSLLSPHLHFGEISPLQVFHYSNMHKAQNPHHDHGVGHILRQVVWREFAYALLYHFPETVTDPLFEKYKGFEWRNNEEELKRWQQGNTGFPIIDAGMRELWQTGYMHNRVRMIAASFLTKNLLIHWHKGEAWFRDTLVDADIANNTMGWQWVAGSGADAAPYYRIFNPVLQSNKFDGKAEYIRRWVPELSKLDNKAIHQPSEEQAKQCNYPEAMVDLKATRERALDRYSQIK</sequence>
<evidence type="ECO:0000256" key="2">
    <source>
        <dbReference type="ARBA" id="ARBA00005862"/>
    </source>
</evidence>
<comment type="cofactor">
    <cofactor evidence="12">
        <name>FAD</name>
        <dbReference type="ChEBI" id="CHEBI:57692"/>
    </cofactor>
    <text evidence="12">Binds 1 FAD per subunit.</text>
</comment>
<dbReference type="AlphaFoldDB" id="A0A4R1F4M0"/>
<evidence type="ECO:0000256" key="14">
    <source>
        <dbReference type="RuleBase" id="RU004182"/>
    </source>
</evidence>
<evidence type="ECO:0000256" key="8">
    <source>
        <dbReference type="ARBA" id="ARBA00031671"/>
    </source>
</evidence>
<evidence type="ECO:0000313" key="16">
    <source>
        <dbReference type="EMBL" id="TCJ89246.1"/>
    </source>
</evidence>
<dbReference type="Gene3D" id="1.10.579.10">
    <property type="entry name" value="DNA Cyclobutane Dipyrimidine Photolyase, subunit A, domain 3"/>
    <property type="match status" value="1"/>
</dbReference>
<feature type="binding site" evidence="12">
    <location>
        <position position="230"/>
    </location>
    <ligand>
        <name>FAD</name>
        <dbReference type="ChEBI" id="CHEBI:57692"/>
    </ligand>
</feature>
<dbReference type="Gene3D" id="1.25.40.80">
    <property type="match status" value="1"/>
</dbReference>
<dbReference type="GO" id="GO:0000719">
    <property type="term" value="P:photoreactive repair"/>
    <property type="evidence" value="ECO:0007669"/>
    <property type="project" value="UniProtKB-ARBA"/>
</dbReference>
<dbReference type="PANTHER" id="PTHR11455">
    <property type="entry name" value="CRYPTOCHROME"/>
    <property type="match status" value="1"/>
</dbReference>
<dbReference type="GO" id="GO:0003677">
    <property type="term" value="F:DNA binding"/>
    <property type="evidence" value="ECO:0007669"/>
    <property type="project" value="TreeGrafter"/>
</dbReference>
<evidence type="ECO:0000256" key="7">
    <source>
        <dbReference type="ARBA" id="ARBA00022991"/>
    </source>
</evidence>
<keyword evidence="6 12" id="KW-0274">FAD</keyword>
<evidence type="ECO:0000256" key="13">
    <source>
        <dbReference type="PIRSR" id="PIRSR602081-2"/>
    </source>
</evidence>
<dbReference type="InterPro" id="IPR005101">
    <property type="entry name" value="Cryptochr/Photolyase_FAD-bd"/>
</dbReference>
<dbReference type="SUPFAM" id="SSF52425">
    <property type="entry name" value="Cryptochrome/photolyase, N-terminal domain"/>
    <property type="match status" value="1"/>
</dbReference>
<evidence type="ECO:0000256" key="12">
    <source>
        <dbReference type="PIRSR" id="PIRSR602081-1"/>
    </source>
</evidence>
<dbReference type="PROSITE" id="PS00394">
    <property type="entry name" value="DNA_PHOTOLYASES_1_1"/>
    <property type="match status" value="1"/>
</dbReference>
<evidence type="ECO:0000256" key="1">
    <source>
        <dbReference type="ARBA" id="ARBA00001932"/>
    </source>
</evidence>
<name>A0A4R1F4M0_9GAMM</name>
<dbReference type="OrthoDB" id="9772484at2"/>
<keyword evidence="16" id="KW-0456">Lyase</keyword>
<evidence type="ECO:0000256" key="9">
    <source>
        <dbReference type="ARBA" id="ARBA00033999"/>
    </source>
</evidence>
<dbReference type="InterPro" id="IPR002081">
    <property type="entry name" value="Cryptochrome/DNA_photolyase_1"/>
</dbReference>
<keyword evidence="17" id="KW-1185">Reference proteome</keyword>
<dbReference type="FunFam" id="1.10.579.10:FF:000003">
    <property type="entry name" value="Deoxyribodipyrimidine photo-lyase"/>
    <property type="match status" value="1"/>
</dbReference>
<dbReference type="InterPro" id="IPR006050">
    <property type="entry name" value="DNA_photolyase_N"/>
</dbReference>
<comment type="similarity">
    <text evidence="14">Belongs to the DNA photolyase family.</text>
</comment>
<feature type="site" description="Electron transfer via tryptophanyl radical" evidence="13">
    <location>
        <position position="367"/>
    </location>
</feature>
<evidence type="ECO:0000256" key="3">
    <source>
        <dbReference type="ARBA" id="ARBA00013149"/>
    </source>
</evidence>
<dbReference type="Gene3D" id="3.40.50.620">
    <property type="entry name" value="HUPs"/>
    <property type="match status" value="1"/>
</dbReference>
<dbReference type="InterPro" id="IPR018394">
    <property type="entry name" value="DNA_photolyase_1_CS_C"/>
</dbReference>
<proteinExistence type="inferred from homology"/>
<dbReference type="EC" id="4.1.99.3" evidence="3"/>
<dbReference type="Pfam" id="PF03441">
    <property type="entry name" value="FAD_binding_7"/>
    <property type="match status" value="1"/>
</dbReference>
<dbReference type="RefSeq" id="WP_131904885.1">
    <property type="nucleotide sequence ID" value="NZ_BAAAFU010000008.1"/>
</dbReference>
<gene>
    <name evidence="16" type="ORF">EV695_1108</name>
</gene>
<comment type="cofactor">
    <cofactor evidence="1">
        <name>(6R)-5,10-methylene-5,6,7,8-tetrahydrofolate</name>
        <dbReference type="ChEBI" id="CHEBI:15636"/>
    </cofactor>
</comment>
<dbReference type="PROSITE" id="PS51645">
    <property type="entry name" value="PHR_CRY_ALPHA_BETA"/>
    <property type="match status" value="1"/>
</dbReference>
<comment type="function">
    <text evidence="10">Involved in repair of UV radiation-induced DNA damage. Catalyzes the light-dependent monomerization (300-600 nm) of cyclobutyl pyrimidine dimers (in cis-syn configuration), which are formed between adjacent bases on the same DNA strand upon exposure to ultraviolet radiation.</text>
</comment>
<dbReference type="Proteomes" id="UP000294887">
    <property type="component" value="Unassembled WGS sequence"/>
</dbReference>
<reference evidence="16 17" key="1">
    <citation type="submission" date="2019-03" db="EMBL/GenBank/DDBJ databases">
        <title>Genomic Encyclopedia of Type Strains, Phase IV (KMG-IV): sequencing the most valuable type-strain genomes for metagenomic binning, comparative biology and taxonomic classification.</title>
        <authorList>
            <person name="Goeker M."/>
        </authorList>
    </citation>
    <scope>NUCLEOTIDE SEQUENCE [LARGE SCALE GENOMIC DNA]</scope>
    <source>
        <strain evidence="16 17">DSM 24830</strain>
    </source>
</reference>
<feature type="binding site" evidence="12">
    <location>
        <begin position="380"/>
        <end position="382"/>
    </location>
    <ligand>
        <name>FAD</name>
        <dbReference type="ChEBI" id="CHEBI:57692"/>
    </ligand>
</feature>
<feature type="site" description="Electron transfer via tryptophanyl radical" evidence="13">
    <location>
        <position position="390"/>
    </location>
</feature>
<evidence type="ECO:0000313" key="17">
    <source>
        <dbReference type="Proteomes" id="UP000294887"/>
    </source>
</evidence>
<dbReference type="SUPFAM" id="SSF48173">
    <property type="entry name" value="Cryptochrome/photolyase FAD-binding domain"/>
    <property type="match status" value="1"/>
</dbReference>
<comment type="similarity">
    <text evidence="2">Belongs to the DNA photolyase class-1 family.</text>
</comment>
<evidence type="ECO:0000256" key="10">
    <source>
        <dbReference type="ARBA" id="ARBA00059220"/>
    </source>
</evidence>
<dbReference type="GO" id="GO:0071949">
    <property type="term" value="F:FAD binding"/>
    <property type="evidence" value="ECO:0007669"/>
    <property type="project" value="TreeGrafter"/>
</dbReference>
<evidence type="ECO:0000256" key="11">
    <source>
        <dbReference type="ARBA" id="ARBA00083107"/>
    </source>
</evidence>
<dbReference type="InterPro" id="IPR014729">
    <property type="entry name" value="Rossmann-like_a/b/a_fold"/>
</dbReference>
<dbReference type="PRINTS" id="PR00147">
    <property type="entry name" value="DNAPHOTLYASE"/>
</dbReference>
<keyword evidence="7 14" id="KW-0157">Chromophore</keyword>
<evidence type="ECO:0000256" key="4">
    <source>
        <dbReference type="ARBA" id="ARBA00014046"/>
    </source>
</evidence>
<feature type="domain" description="Photolyase/cryptochrome alpha/beta" evidence="15">
    <location>
        <begin position="1"/>
        <end position="134"/>
    </location>
</feature>
<dbReference type="GO" id="GO:0003904">
    <property type="term" value="F:deoxyribodipyrimidine photo-lyase activity"/>
    <property type="evidence" value="ECO:0007669"/>
    <property type="project" value="UniProtKB-EC"/>
</dbReference>
<evidence type="ECO:0000259" key="15">
    <source>
        <dbReference type="PROSITE" id="PS51645"/>
    </source>
</evidence>
<dbReference type="EMBL" id="SMFQ01000002">
    <property type="protein sequence ID" value="TCJ89246.1"/>
    <property type="molecule type" value="Genomic_DNA"/>
</dbReference>
<protein>
    <recommendedName>
        <fullName evidence="4">Deoxyribodipyrimidine photo-lyase</fullName>
        <ecNumber evidence="3">4.1.99.3</ecNumber>
    </recommendedName>
    <alternativeName>
        <fullName evidence="8">DNA photolyase</fullName>
    </alternativeName>
    <alternativeName>
        <fullName evidence="11">Photoreactivating enzyme</fullName>
    </alternativeName>
</protein>
<feature type="site" description="Electron transfer via tryptophanyl radical" evidence="13">
    <location>
        <position position="314"/>
    </location>
</feature>
<accession>A0A4R1F4M0</accession>
<dbReference type="Pfam" id="PF00875">
    <property type="entry name" value="DNA_photolyase"/>
    <property type="match status" value="1"/>
</dbReference>
<dbReference type="InterPro" id="IPR036134">
    <property type="entry name" value="Crypto/Photolyase_FAD-like_sf"/>
</dbReference>
<dbReference type="PANTHER" id="PTHR11455:SF9">
    <property type="entry name" value="CRYPTOCHROME CIRCADIAN CLOCK 5 ISOFORM X1"/>
    <property type="match status" value="1"/>
</dbReference>
<comment type="caution">
    <text evidence="16">The sequence shown here is derived from an EMBL/GenBank/DDBJ whole genome shotgun (WGS) entry which is preliminary data.</text>
</comment>
<organism evidence="16 17">
    <name type="scientific">Cocleimonas flava</name>
    <dbReference type="NCBI Taxonomy" id="634765"/>
    <lineage>
        <taxon>Bacteria</taxon>
        <taxon>Pseudomonadati</taxon>
        <taxon>Pseudomonadota</taxon>
        <taxon>Gammaproteobacteria</taxon>
        <taxon>Thiotrichales</taxon>
        <taxon>Thiotrichaceae</taxon>
        <taxon>Cocleimonas</taxon>
    </lineage>
</organism>
<keyword evidence="5 12" id="KW-0285">Flavoprotein</keyword>
<evidence type="ECO:0000256" key="6">
    <source>
        <dbReference type="ARBA" id="ARBA00022827"/>
    </source>
</evidence>
<dbReference type="InterPro" id="IPR036155">
    <property type="entry name" value="Crypto/Photolyase_N_sf"/>
</dbReference>